<dbReference type="Proteomes" id="UP000449678">
    <property type="component" value="Unassembled WGS sequence"/>
</dbReference>
<evidence type="ECO:0000313" key="2">
    <source>
        <dbReference type="Proteomes" id="UP000449678"/>
    </source>
</evidence>
<organism evidence="1 2">
    <name type="scientific">Duganella lactea</name>
    <dbReference type="NCBI Taxonomy" id="2692173"/>
    <lineage>
        <taxon>Bacteria</taxon>
        <taxon>Pseudomonadati</taxon>
        <taxon>Pseudomonadota</taxon>
        <taxon>Betaproteobacteria</taxon>
        <taxon>Burkholderiales</taxon>
        <taxon>Oxalobacteraceae</taxon>
        <taxon>Telluria group</taxon>
        <taxon>Duganella</taxon>
    </lineage>
</organism>
<name>A0ABW9VEH0_9BURK</name>
<evidence type="ECO:0000313" key="1">
    <source>
        <dbReference type="EMBL" id="MYM37260.1"/>
    </source>
</evidence>
<sequence>MKIQMLKSVPGSLDGIAVIDLVMGQQYDTIDSARGERLAHYHVRRGDAVFVTSAVPALPTQPTAPRRKRK</sequence>
<evidence type="ECO:0008006" key="3">
    <source>
        <dbReference type="Google" id="ProtNLM"/>
    </source>
</evidence>
<protein>
    <recommendedName>
        <fullName evidence="3">RnfH family protein</fullName>
    </recommendedName>
</protein>
<dbReference type="EMBL" id="WWCO01000025">
    <property type="protein sequence ID" value="MYM37260.1"/>
    <property type="molecule type" value="Genomic_DNA"/>
</dbReference>
<comment type="caution">
    <text evidence="1">The sequence shown here is derived from an EMBL/GenBank/DDBJ whole genome shotgun (WGS) entry which is preliminary data.</text>
</comment>
<dbReference type="RefSeq" id="WP_160992603.1">
    <property type="nucleotide sequence ID" value="NZ_WWCO01000025.1"/>
</dbReference>
<keyword evidence="2" id="KW-1185">Reference proteome</keyword>
<reference evidence="1 2" key="1">
    <citation type="submission" date="2019-12" db="EMBL/GenBank/DDBJ databases">
        <title>Novel species isolated from a subtropical stream in China.</title>
        <authorList>
            <person name="Lu H."/>
        </authorList>
    </citation>
    <scope>NUCLEOTIDE SEQUENCE [LARGE SCALE GENOMIC DNA]</scope>
    <source>
        <strain evidence="1 2">FT94W</strain>
    </source>
</reference>
<accession>A0ABW9VEH0</accession>
<proteinExistence type="predicted"/>
<gene>
    <name evidence="1" type="ORF">GTP38_23315</name>
</gene>